<evidence type="ECO:0000256" key="1">
    <source>
        <dbReference type="ARBA" id="ARBA00004429"/>
    </source>
</evidence>
<keyword evidence="7 9" id="KW-0472">Membrane</keyword>
<feature type="transmembrane region" description="Helical" evidence="9">
    <location>
        <begin position="127"/>
        <end position="155"/>
    </location>
</feature>
<evidence type="ECO:0000313" key="11">
    <source>
        <dbReference type="EMBL" id="GAU09949.1"/>
    </source>
</evidence>
<dbReference type="InterPro" id="IPR007387">
    <property type="entry name" value="TRAP_DctQ"/>
</dbReference>
<dbReference type="STRING" id="1592317.DPF_2685"/>
<keyword evidence="12" id="KW-1185">Reference proteome</keyword>
<dbReference type="GO" id="GO:0005886">
    <property type="term" value="C:plasma membrane"/>
    <property type="evidence" value="ECO:0007669"/>
    <property type="project" value="UniProtKB-SubCell"/>
</dbReference>
<protein>
    <recommendedName>
        <fullName evidence="10">Tripartite ATP-independent periplasmic transporters DctQ component domain-containing protein</fullName>
    </recommendedName>
</protein>
<evidence type="ECO:0000256" key="6">
    <source>
        <dbReference type="ARBA" id="ARBA00022989"/>
    </source>
</evidence>
<evidence type="ECO:0000256" key="2">
    <source>
        <dbReference type="ARBA" id="ARBA00022448"/>
    </source>
</evidence>
<keyword evidence="6 9" id="KW-1133">Transmembrane helix</keyword>
<name>A0A194AMW0_9BACT</name>
<keyword evidence="4" id="KW-0997">Cell inner membrane</keyword>
<dbReference type="Pfam" id="PF04290">
    <property type="entry name" value="DctQ"/>
    <property type="match status" value="1"/>
</dbReference>
<evidence type="ECO:0000256" key="3">
    <source>
        <dbReference type="ARBA" id="ARBA00022475"/>
    </source>
</evidence>
<reference evidence="12" key="1">
    <citation type="submission" date="2016-06" db="EMBL/GenBank/DDBJ databases">
        <title>Draft genome sequence of Desulfoplanes formicivorans strain Pf12B.</title>
        <authorList>
            <person name="Watanabe M."/>
            <person name="Kojima H."/>
            <person name="Fukui M."/>
        </authorList>
    </citation>
    <scope>NUCLEOTIDE SEQUENCE [LARGE SCALE GENOMIC DNA]</scope>
    <source>
        <strain evidence="12">Pf12B</strain>
    </source>
</reference>
<evidence type="ECO:0000256" key="7">
    <source>
        <dbReference type="ARBA" id="ARBA00023136"/>
    </source>
</evidence>
<dbReference type="AlphaFoldDB" id="A0A194AMW0"/>
<comment type="caution">
    <text evidence="11">The sequence shown here is derived from an EMBL/GenBank/DDBJ whole genome shotgun (WGS) entry which is preliminary data.</text>
</comment>
<dbReference type="InterPro" id="IPR055348">
    <property type="entry name" value="DctQ"/>
</dbReference>
<evidence type="ECO:0000259" key="10">
    <source>
        <dbReference type="Pfam" id="PF04290"/>
    </source>
</evidence>
<dbReference type="PROSITE" id="PS51257">
    <property type="entry name" value="PROKAR_LIPOPROTEIN"/>
    <property type="match status" value="1"/>
</dbReference>
<comment type="similarity">
    <text evidence="8">Belongs to the TRAP transporter small permease family.</text>
</comment>
<feature type="transmembrane region" description="Helical" evidence="9">
    <location>
        <begin position="45"/>
        <end position="66"/>
    </location>
</feature>
<dbReference type="PANTHER" id="PTHR35011">
    <property type="entry name" value="2,3-DIKETO-L-GULONATE TRAP TRANSPORTER SMALL PERMEASE PROTEIN YIAM"/>
    <property type="match status" value="1"/>
</dbReference>
<keyword evidence="5 9" id="KW-0812">Transmembrane</keyword>
<dbReference type="Proteomes" id="UP000095200">
    <property type="component" value="Unassembled WGS sequence"/>
</dbReference>
<dbReference type="GO" id="GO:0022857">
    <property type="term" value="F:transmembrane transporter activity"/>
    <property type="evidence" value="ECO:0007669"/>
    <property type="project" value="TreeGrafter"/>
</dbReference>
<sequence>MQRMQTMVQWLNTTLLCLAGLCLMGMVFLACSNMVLRFFGHPVKGTFELMGFLGAMVGALALSGTQAGKGHIVISMFQDRFPARMRLGLDVLTSLICLAFFGLVAWQTWDLALSIREFEEVSETLQIIYYPFVLVVCLGVIALVLQIFVELVLLVGDRSRGGAS</sequence>
<comment type="subcellular location">
    <subcellularLocation>
        <location evidence="1">Cell inner membrane</location>
        <topology evidence="1">Multi-pass membrane protein</topology>
    </subcellularLocation>
</comment>
<feature type="domain" description="Tripartite ATP-independent periplasmic transporters DctQ component" evidence="10">
    <location>
        <begin position="26"/>
        <end position="154"/>
    </location>
</feature>
<gene>
    <name evidence="11" type="ORF">DPF_2685</name>
</gene>
<feature type="transmembrane region" description="Helical" evidence="9">
    <location>
        <begin position="87"/>
        <end position="107"/>
    </location>
</feature>
<evidence type="ECO:0000256" key="8">
    <source>
        <dbReference type="ARBA" id="ARBA00038436"/>
    </source>
</evidence>
<proteinExistence type="inferred from homology"/>
<dbReference type="GO" id="GO:0015740">
    <property type="term" value="P:C4-dicarboxylate transport"/>
    <property type="evidence" value="ECO:0007669"/>
    <property type="project" value="TreeGrafter"/>
</dbReference>
<keyword evidence="3" id="KW-1003">Cell membrane</keyword>
<evidence type="ECO:0000256" key="5">
    <source>
        <dbReference type="ARBA" id="ARBA00022692"/>
    </source>
</evidence>
<evidence type="ECO:0000313" key="12">
    <source>
        <dbReference type="Proteomes" id="UP000095200"/>
    </source>
</evidence>
<dbReference type="EMBL" id="BDFE01000022">
    <property type="protein sequence ID" value="GAU09949.1"/>
    <property type="molecule type" value="Genomic_DNA"/>
</dbReference>
<evidence type="ECO:0000256" key="4">
    <source>
        <dbReference type="ARBA" id="ARBA00022519"/>
    </source>
</evidence>
<organism evidence="11 12">
    <name type="scientific">Desulfoplanes formicivorans</name>
    <dbReference type="NCBI Taxonomy" id="1592317"/>
    <lineage>
        <taxon>Bacteria</taxon>
        <taxon>Pseudomonadati</taxon>
        <taxon>Thermodesulfobacteriota</taxon>
        <taxon>Desulfovibrionia</taxon>
        <taxon>Desulfovibrionales</taxon>
        <taxon>Desulfoplanaceae</taxon>
        <taxon>Desulfoplanes</taxon>
    </lineage>
</organism>
<dbReference type="PANTHER" id="PTHR35011:SF10">
    <property type="entry name" value="TRAP TRANSPORTER SMALL PERMEASE PROTEIN"/>
    <property type="match status" value="1"/>
</dbReference>
<accession>A0A194AMW0</accession>
<evidence type="ECO:0000256" key="9">
    <source>
        <dbReference type="SAM" id="Phobius"/>
    </source>
</evidence>
<keyword evidence="2" id="KW-0813">Transport</keyword>